<dbReference type="AlphaFoldDB" id="A0A917TT07"/>
<evidence type="ECO:0000313" key="2">
    <source>
        <dbReference type="EMBL" id="GGM36878.1"/>
    </source>
</evidence>
<dbReference type="PANTHER" id="PTHR11895:SF67">
    <property type="entry name" value="AMIDASE DOMAIN-CONTAINING PROTEIN"/>
    <property type="match status" value="1"/>
</dbReference>
<reference evidence="2" key="1">
    <citation type="journal article" date="2014" name="Int. J. Syst. Evol. Microbiol.">
        <title>Complete genome sequence of Corynebacterium casei LMG S-19264T (=DSM 44701T), isolated from a smear-ripened cheese.</title>
        <authorList>
            <consortium name="US DOE Joint Genome Institute (JGI-PGF)"/>
            <person name="Walter F."/>
            <person name="Albersmeier A."/>
            <person name="Kalinowski J."/>
            <person name="Ruckert C."/>
        </authorList>
    </citation>
    <scope>NUCLEOTIDE SEQUENCE</scope>
    <source>
        <strain evidence="2">JCM 19831</strain>
    </source>
</reference>
<dbReference type="Proteomes" id="UP000642070">
    <property type="component" value="Unassembled WGS sequence"/>
</dbReference>
<dbReference type="InterPro" id="IPR023631">
    <property type="entry name" value="Amidase_dom"/>
</dbReference>
<name>A0A917TT07_9ACTN</name>
<dbReference type="InterPro" id="IPR000120">
    <property type="entry name" value="Amidase"/>
</dbReference>
<dbReference type="GO" id="GO:0003824">
    <property type="term" value="F:catalytic activity"/>
    <property type="evidence" value="ECO:0007669"/>
    <property type="project" value="InterPro"/>
</dbReference>
<protein>
    <submittedName>
        <fullName evidence="2">Amidase</fullName>
    </submittedName>
</protein>
<proteinExistence type="predicted"/>
<reference evidence="2" key="2">
    <citation type="submission" date="2020-09" db="EMBL/GenBank/DDBJ databases">
        <authorList>
            <person name="Sun Q."/>
            <person name="Ohkuma M."/>
        </authorList>
    </citation>
    <scope>NUCLEOTIDE SEQUENCE</scope>
    <source>
        <strain evidence="2">JCM 19831</strain>
    </source>
</reference>
<dbReference type="SUPFAM" id="SSF75304">
    <property type="entry name" value="Amidase signature (AS) enzymes"/>
    <property type="match status" value="1"/>
</dbReference>
<keyword evidence="3" id="KW-1185">Reference proteome</keyword>
<dbReference type="Gene3D" id="3.90.1300.10">
    <property type="entry name" value="Amidase signature (AS) domain"/>
    <property type="match status" value="1"/>
</dbReference>
<evidence type="ECO:0000313" key="3">
    <source>
        <dbReference type="Proteomes" id="UP000642070"/>
    </source>
</evidence>
<dbReference type="Pfam" id="PF01425">
    <property type="entry name" value="Amidase"/>
    <property type="match status" value="1"/>
</dbReference>
<comment type="caution">
    <text evidence="2">The sequence shown here is derived from an EMBL/GenBank/DDBJ whole genome shotgun (WGS) entry which is preliminary data.</text>
</comment>
<dbReference type="InterPro" id="IPR036928">
    <property type="entry name" value="AS_sf"/>
</dbReference>
<dbReference type="PANTHER" id="PTHR11895">
    <property type="entry name" value="TRANSAMIDASE"/>
    <property type="match status" value="1"/>
</dbReference>
<organism evidence="2 3">
    <name type="scientific">Dactylosporangium sucinum</name>
    <dbReference type="NCBI Taxonomy" id="1424081"/>
    <lineage>
        <taxon>Bacteria</taxon>
        <taxon>Bacillati</taxon>
        <taxon>Actinomycetota</taxon>
        <taxon>Actinomycetes</taxon>
        <taxon>Micromonosporales</taxon>
        <taxon>Micromonosporaceae</taxon>
        <taxon>Dactylosporangium</taxon>
    </lineage>
</organism>
<evidence type="ECO:0000259" key="1">
    <source>
        <dbReference type="Pfam" id="PF01425"/>
    </source>
</evidence>
<dbReference type="EMBL" id="BMPI01000020">
    <property type="protein sequence ID" value="GGM36878.1"/>
    <property type="molecule type" value="Genomic_DNA"/>
</dbReference>
<accession>A0A917TT07</accession>
<sequence>MKDNIDVAGWPTRAGSLATPTTPSATDAAAVASLRRAGADVSMKTTLDEFAFTTSGPGMVNPYDPSRTVGGSSGGAALAVASGRYCVAVGTDTGGSVRIPASYCGVVGFKPSYGAVPVDGVIPLSWSLDHVGFLGCGVRMIATVFDACRTTRPLHRPATPTRRRYWPRHLGELRIGVPDADYLSHATPPVLEALTRTAAALSAAGVEIKNTYLPDVRRVLRSHYAIAAAEAATYHSGQYEGLSRHGAEARAVIETGLQMGAGSYISALRERERLKLEFAALLDEIDLVLLPTTPTTAPLVTDTSMTLGTGETVDRLDGSIWYTALFNDLGAPAITVPLRGDGLPVGIQLAAAQGEDDLLLAAAARVEEIIEAL</sequence>
<gene>
    <name evidence="2" type="ORF">GCM10007977_042930</name>
</gene>
<feature type="domain" description="Amidase" evidence="1">
    <location>
        <begin position="2"/>
        <end position="360"/>
    </location>
</feature>